<protein>
    <recommendedName>
        <fullName evidence="3">Elongation factor 1-beta</fullName>
    </recommendedName>
</protein>
<evidence type="ECO:0000313" key="7">
    <source>
        <dbReference type="EMBL" id="SUZ50324.1"/>
    </source>
</evidence>
<comment type="function">
    <text evidence="1">Promotes the exchange of GDP for GTP in EF-1-alpha/GDP, thus allowing the regeneration of EF-1-alpha/GTP that could then be used to form the ternary complex EF-1-alpha/GTP/AAtRNA.</text>
</comment>
<sequence length="88" mass="9166">MGEVALKYRLMPESPVIDTVAVAAAVPSTLPVDAQLGAHEAQPFAFGLIALEVLVIGPDRAGLVDEVEDGLASLEGIQSVELLEQSLL</sequence>
<name>A0A381N8D2_9ZZZZ</name>
<dbReference type="Gene3D" id="3.30.70.60">
    <property type="match status" value="1"/>
</dbReference>
<dbReference type="InterPro" id="IPR004542">
    <property type="entry name" value="Transl_elong_EF1B_B_arc"/>
</dbReference>
<reference evidence="7" key="1">
    <citation type="submission" date="2018-05" db="EMBL/GenBank/DDBJ databases">
        <authorList>
            <person name="Lanie J.A."/>
            <person name="Ng W.-L."/>
            <person name="Kazmierczak K.M."/>
            <person name="Andrzejewski T.M."/>
            <person name="Davidsen T.M."/>
            <person name="Wayne K.J."/>
            <person name="Tettelin H."/>
            <person name="Glass J.I."/>
            <person name="Rusch D."/>
            <person name="Podicherti R."/>
            <person name="Tsui H.-C.T."/>
            <person name="Winkler M.E."/>
        </authorList>
    </citation>
    <scope>NUCLEOTIDE SEQUENCE</scope>
</reference>
<accession>A0A381N8D2</accession>
<evidence type="ECO:0000256" key="1">
    <source>
        <dbReference type="ARBA" id="ARBA00003815"/>
    </source>
</evidence>
<dbReference type="HAMAP" id="MF_00043">
    <property type="entry name" value="EF1_beta"/>
    <property type="match status" value="1"/>
</dbReference>
<dbReference type="InterPro" id="IPR014038">
    <property type="entry name" value="EF1B_bsu/dsu_GNE"/>
</dbReference>
<organism evidence="7">
    <name type="scientific">marine metagenome</name>
    <dbReference type="NCBI Taxonomy" id="408172"/>
    <lineage>
        <taxon>unclassified sequences</taxon>
        <taxon>metagenomes</taxon>
        <taxon>ecological metagenomes</taxon>
    </lineage>
</organism>
<evidence type="ECO:0000256" key="3">
    <source>
        <dbReference type="ARBA" id="ARBA00017600"/>
    </source>
</evidence>
<dbReference type="InterPro" id="IPR036219">
    <property type="entry name" value="eEF-1beta-like_sf"/>
</dbReference>
<dbReference type="Pfam" id="PF00736">
    <property type="entry name" value="EF1_GNE"/>
    <property type="match status" value="1"/>
</dbReference>
<dbReference type="SUPFAM" id="SSF54984">
    <property type="entry name" value="eEF-1beta-like"/>
    <property type="match status" value="1"/>
</dbReference>
<evidence type="ECO:0000256" key="4">
    <source>
        <dbReference type="ARBA" id="ARBA00022768"/>
    </source>
</evidence>
<dbReference type="CDD" id="cd00292">
    <property type="entry name" value="EF1B"/>
    <property type="match status" value="1"/>
</dbReference>
<dbReference type="EMBL" id="UINC01000165">
    <property type="protein sequence ID" value="SUZ50324.1"/>
    <property type="molecule type" value="Genomic_DNA"/>
</dbReference>
<dbReference type="PANTHER" id="PTHR39647">
    <property type="entry name" value="ELONGATION FACTOR 1-BETA"/>
    <property type="match status" value="1"/>
</dbReference>
<dbReference type="GO" id="GO:0003746">
    <property type="term" value="F:translation elongation factor activity"/>
    <property type="evidence" value="ECO:0007669"/>
    <property type="project" value="UniProtKB-KW"/>
</dbReference>
<dbReference type="PANTHER" id="PTHR39647:SF1">
    <property type="entry name" value="ELONGATION FACTOR 1-BETA"/>
    <property type="match status" value="1"/>
</dbReference>
<dbReference type="SMART" id="SM00888">
    <property type="entry name" value="EF1_GNE"/>
    <property type="match status" value="1"/>
</dbReference>
<keyword evidence="5" id="KW-0648">Protein biosynthesis</keyword>
<gene>
    <name evidence="7" type="ORF">METZ01_LOCUS3178</name>
</gene>
<evidence type="ECO:0000259" key="6">
    <source>
        <dbReference type="SMART" id="SM00888"/>
    </source>
</evidence>
<dbReference type="AlphaFoldDB" id="A0A381N8D2"/>
<feature type="domain" description="Translation elongation factor EF1B beta/delta subunit guanine nucleotide exchange" evidence="6">
    <location>
        <begin position="3"/>
        <end position="88"/>
    </location>
</feature>
<proteinExistence type="inferred from homology"/>
<evidence type="ECO:0000256" key="2">
    <source>
        <dbReference type="ARBA" id="ARBA00007411"/>
    </source>
</evidence>
<comment type="similarity">
    <text evidence="2">Belongs to the EF-1-beta/EF-1-delta family.</text>
</comment>
<keyword evidence="4" id="KW-0251">Elongation factor</keyword>
<dbReference type="InterPro" id="IPR014717">
    <property type="entry name" value="Transl_elong_EF1B/ribsomal_bS6"/>
</dbReference>
<dbReference type="NCBIfam" id="NF001670">
    <property type="entry name" value="PRK00435.1"/>
    <property type="match status" value="1"/>
</dbReference>
<evidence type="ECO:0000256" key="5">
    <source>
        <dbReference type="ARBA" id="ARBA00022917"/>
    </source>
</evidence>